<organism evidence="4">
    <name type="scientific">Ixodes scapularis</name>
    <name type="common">Black-legged tick</name>
    <name type="synonym">Deer tick</name>
    <dbReference type="NCBI Taxonomy" id="6945"/>
    <lineage>
        <taxon>Eukaryota</taxon>
        <taxon>Metazoa</taxon>
        <taxon>Ecdysozoa</taxon>
        <taxon>Arthropoda</taxon>
        <taxon>Chelicerata</taxon>
        <taxon>Arachnida</taxon>
        <taxon>Acari</taxon>
        <taxon>Parasitiformes</taxon>
        <taxon>Ixodida</taxon>
        <taxon>Ixodoidea</taxon>
        <taxon>Ixodidae</taxon>
        <taxon>Ixodinae</taxon>
        <taxon>Ixodes</taxon>
    </lineage>
</organism>
<keyword evidence="1" id="KW-0479">Metal-binding</keyword>
<accession>A0A4D5S4F3</accession>
<dbReference type="EMBL" id="GHJT01010467">
    <property type="protein sequence ID" value="MOY44438.1"/>
    <property type="molecule type" value="Transcribed_RNA"/>
</dbReference>
<keyword evidence="1" id="KW-0863">Zinc-finger</keyword>
<reference evidence="4" key="1">
    <citation type="submission" date="2019-04" db="EMBL/GenBank/DDBJ databases">
        <title>An insight into the mialome of Ixodes scapularis.</title>
        <authorList>
            <person name="Ribeiro J.M."/>
            <person name="Mather T.N."/>
            <person name="Karim S."/>
        </authorList>
    </citation>
    <scope>NUCLEOTIDE SEQUENCE</scope>
</reference>
<protein>
    <recommendedName>
        <fullName evidence="3">SWIM-type domain-containing protein</fullName>
    </recommendedName>
</protein>
<dbReference type="PANTHER" id="PTHR47526">
    <property type="entry name" value="ATP-DEPENDENT DNA HELICASE"/>
    <property type="match status" value="1"/>
</dbReference>
<dbReference type="VEuPathDB" id="VectorBase:ISCW004352"/>
<feature type="region of interest" description="Disordered" evidence="2">
    <location>
        <begin position="194"/>
        <end position="217"/>
    </location>
</feature>
<feature type="domain" description="SWIM-type" evidence="3">
    <location>
        <begin position="120"/>
        <end position="156"/>
    </location>
</feature>
<dbReference type="AlphaFoldDB" id="A0A4D5S4F3"/>
<feature type="non-terminal residue" evidence="4">
    <location>
        <position position="268"/>
    </location>
</feature>
<dbReference type="OrthoDB" id="6538129at2759"/>
<sequence>MSVRLSAYANTLDGPAKTAYIDKVRRCNGADPLALTSKELNFELAGVPRVERVDINDYLVHGTKFITRAQLKAYKELEAYNFLVSEWVEVPKLRVLPDGMVVVVGKVNQPEGPNSQPLKPWLLLQADGAVELAHCTCMAGLEECCSHIAAVLFYLEAIVKERGDAGDELPNTPEPIYLKDVACCPIADMDFSSATAKKRRPGGSEVQAAGRQRRSIPKPSEEEWNLFLRRMHASGTRPAFLALTEGYSHFYAPTGHSEEIVSDTGVPP</sequence>
<dbReference type="VEuPathDB" id="VectorBase:ISCI004352"/>
<evidence type="ECO:0000259" key="3">
    <source>
        <dbReference type="PROSITE" id="PS50966"/>
    </source>
</evidence>
<name>A0A4D5S4F3_IXOSC</name>
<keyword evidence="1" id="KW-0862">Zinc</keyword>
<dbReference type="PANTHER" id="PTHR47526:SF3">
    <property type="entry name" value="PHD-TYPE DOMAIN-CONTAINING PROTEIN"/>
    <property type="match status" value="1"/>
</dbReference>
<dbReference type="VEuPathDB" id="VectorBase:ISCP_038357"/>
<evidence type="ECO:0000313" key="4">
    <source>
        <dbReference type="EMBL" id="MOY44438.1"/>
    </source>
</evidence>
<evidence type="ECO:0000256" key="2">
    <source>
        <dbReference type="SAM" id="MobiDB-lite"/>
    </source>
</evidence>
<evidence type="ECO:0000256" key="1">
    <source>
        <dbReference type="PROSITE-ProRule" id="PRU00325"/>
    </source>
</evidence>
<proteinExistence type="predicted"/>
<dbReference type="GO" id="GO:0008270">
    <property type="term" value="F:zinc ion binding"/>
    <property type="evidence" value="ECO:0007669"/>
    <property type="project" value="UniProtKB-KW"/>
</dbReference>
<dbReference type="InterPro" id="IPR007527">
    <property type="entry name" value="Znf_SWIM"/>
</dbReference>
<dbReference type="PROSITE" id="PS50966">
    <property type="entry name" value="ZF_SWIM"/>
    <property type="match status" value="1"/>
</dbReference>